<proteinExistence type="predicted"/>
<sequence length="129" mass="14797">MGKMGRKKKRRDVRSLVVFPAMGRRRWRSGGWWLLFGEGDGCDNVSGEGKKIEGWGLAGGVGFRRRKMERRERGLAAVRPVEREEGGLAVLFRRRRWLFSGDREETEGRSSGYCFIGVRRARWCGGSME</sequence>
<protein>
    <submittedName>
        <fullName evidence="1">Uncharacterized protein</fullName>
    </submittedName>
</protein>
<reference evidence="1 2" key="1">
    <citation type="journal article" date="2021" name="BMC Genomics">
        <title>Datura genome reveals duplications of psychoactive alkaloid biosynthetic genes and high mutation rate following tissue culture.</title>
        <authorList>
            <person name="Rajewski A."/>
            <person name="Carter-House D."/>
            <person name="Stajich J."/>
            <person name="Litt A."/>
        </authorList>
    </citation>
    <scope>NUCLEOTIDE SEQUENCE [LARGE SCALE GENOMIC DNA]</scope>
    <source>
        <strain evidence="1">AR-01</strain>
    </source>
</reference>
<organism evidence="1 2">
    <name type="scientific">Datura stramonium</name>
    <name type="common">Jimsonweed</name>
    <name type="synonym">Common thornapple</name>
    <dbReference type="NCBI Taxonomy" id="4076"/>
    <lineage>
        <taxon>Eukaryota</taxon>
        <taxon>Viridiplantae</taxon>
        <taxon>Streptophyta</taxon>
        <taxon>Embryophyta</taxon>
        <taxon>Tracheophyta</taxon>
        <taxon>Spermatophyta</taxon>
        <taxon>Magnoliopsida</taxon>
        <taxon>eudicotyledons</taxon>
        <taxon>Gunneridae</taxon>
        <taxon>Pentapetalae</taxon>
        <taxon>asterids</taxon>
        <taxon>lamiids</taxon>
        <taxon>Solanales</taxon>
        <taxon>Solanaceae</taxon>
        <taxon>Solanoideae</taxon>
        <taxon>Datureae</taxon>
        <taxon>Datura</taxon>
    </lineage>
</organism>
<dbReference type="Proteomes" id="UP000823775">
    <property type="component" value="Unassembled WGS sequence"/>
</dbReference>
<accession>A0ABS8VAD3</accession>
<evidence type="ECO:0000313" key="2">
    <source>
        <dbReference type="Proteomes" id="UP000823775"/>
    </source>
</evidence>
<dbReference type="EMBL" id="JACEIK010003860">
    <property type="protein sequence ID" value="MCD9643327.1"/>
    <property type="molecule type" value="Genomic_DNA"/>
</dbReference>
<gene>
    <name evidence="1" type="ORF">HAX54_030729</name>
</gene>
<keyword evidence="2" id="KW-1185">Reference proteome</keyword>
<feature type="non-terminal residue" evidence="1">
    <location>
        <position position="129"/>
    </location>
</feature>
<comment type="caution">
    <text evidence="1">The sequence shown here is derived from an EMBL/GenBank/DDBJ whole genome shotgun (WGS) entry which is preliminary data.</text>
</comment>
<evidence type="ECO:0000313" key="1">
    <source>
        <dbReference type="EMBL" id="MCD9643327.1"/>
    </source>
</evidence>
<name>A0ABS8VAD3_DATST</name>